<dbReference type="PANTHER" id="PTHR10281">
    <property type="entry name" value="MEMBRANE-ASSOCIATED PROGESTERONE RECEPTOR COMPONENT-RELATED"/>
    <property type="match status" value="1"/>
</dbReference>
<evidence type="ECO:0000256" key="2">
    <source>
        <dbReference type="SAM" id="MobiDB-lite"/>
    </source>
</evidence>
<organism evidence="4 5">
    <name type="scientific">Purpureocillium lilacinum</name>
    <name type="common">Paecilomyces lilacinus</name>
    <dbReference type="NCBI Taxonomy" id="33203"/>
    <lineage>
        <taxon>Eukaryota</taxon>
        <taxon>Fungi</taxon>
        <taxon>Dikarya</taxon>
        <taxon>Ascomycota</taxon>
        <taxon>Pezizomycotina</taxon>
        <taxon>Sordariomycetes</taxon>
        <taxon>Hypocreomycetidae</taxon>
        <taxon>Hypocreales</taxon>
        <taxon>Ophiocordycipitaceae</taxon>
        <taxon>Purpureocillium</taxon>
    </lineage>
</organism>
<protein>
    <recommendedName>
        <fullName evidence="3">Cytochrome b5 heme-binding domain-containing protein</fullName>
    </recommendedName>
</protein>
<proteinExistence type="inferred from homology"/>
<feature type="region of interest" description="Disordered" evidence="2">
    <location>
        <begin position="1"/>
        <end position="44"/>
    </location>
</feature>
<keyword evidence="5" id="KW-1185">Reference proteome</keyword>
<dbReference type="InterPro" id="IPR036400">
    <property type="entry name" value="Cyt_B5-like_heme/steroid_sf"/>
</dbReference>
<dbReference type="SUPFAM" id="SSF55856">
    <property type="entry name" value="Cytochrome b5-like heme/steroid binding domain"/>
    <property type="match status" value="1"/>
</dbReference>
<name>A0ABR0BKM4_PURLI</name>
<dbReference type="SMART" id="SM01117">
    <property type="entry name" value="Cyt-b5"/>
    <property type="match status" value="1"/>
</dbReference>
<dbReference type="Pfam" id="PF00173">
    <property type="entry name" value="Cyt-b5"/>
    <property type="match status" value="1"/>
</dbReference>
<evidence type="ECO:0000259" key="3">
    <source>
        <dbReference type="SMART" id="SM01117"/>
    </source>
</evidence>
<dbReference type="EMBL" id="JAWRVI010000062">
    <property type="protein sequence ID" value="KAK4082623.1"/>
    <property type="molecule type" value="Genomic_DNA"/>
</dbReference>
<evidence type="ECO:0000256" key="1">
    <source>
        <dbReference type="ARBA" id="ARBA00038357"/>
    </source>
</evidence>
<dbReference type="Proteomes" id="UP001287286">
    <property type="component" value="Unassembled WGS sequence"/>
</dbReference>
<accession>A0ABR0BKM4</accession>
<gene>
    <name evidence="4" type="ORF">Purlil1_11043</name>
</gene>
<reference evidence="4 5" key="1">
    <citation type="journal article" date="2024" name="Microbiol. Resour. Announc.">
        <title>Genome annotations for the ascomycete fungi Trichoderma harzianum, Trichoderma aggressivum, and Purpureocillium lilacinum.</title>
        <authorList>
            <person name="Beijen E.P.W."/>
            <person name="Ohm R.A."/>
        </authorList>
    </citation>
    <scope>NUCLEOTIDE SEQUENCE [LARGE SCALE GENOMIC DNA]</scope>
    <source>
        <strain evidence="4 5">CBS 150709</strain>
    </source>
</reference>
<dbReference type="InterPro" id="IPR050577">
    <property type="entry name" value="MAPR/NEUFC/NENF-like"/>
</dbReference>
<dbReference type="PANTHER" id="PTHR10281:SF115">
    <property type="entry name" value="BINDING PROTEIN, PUTATIVE (AFU_ORTHOLOGUE AFUA_4G06240)-RELATED"/>
    <property type="match status" value="1"/>
</dbReference>
<feature type="domain" description="Cytochrome b5 heme-binding" evidence="3">
    <location>
        <begin position="94"/>
        <end position="188"/>
    </location>
</feature>
<comment type="similarity">
    <text evidence="1">Belongs to the cytochrome b5 family. MAPR subfamily.</text>
</comment>
<comment type="caution">
    <text evidence="4">The sequence shown here is derived from an EMBL/GenBank/DDBJ whole genome shotgun (WGS) entry which is preliminary data.</text>
</comment>
<sequence length="194" mass="20811">MPDLARAPARCWSSLAPSPSPAPKTGRGKWEEGGAHSSQPASPLLGQHQGFSHLILEQLTTSFVLQRQTKVSIMAGKFEPKVPVNLNPPKDDPISPEELAKATGVDGGKCYVAIKGKVYDVSGNKAYQPGGSYHVFAGKDASRALGKTSTKPEDVQADWSDLDDKEKGVLEDWVTFFSKRYNIVGVVEGATNMG</sequence>
<dbReference type="Gene3D" id="3.10.120.10">
    <property type="entry name" value="Cytochrome b5-like heme/steroid binding domain"/>
    <property type="match status" value="1"/>
</dbReference>
<evidence type="ECO:0000313" key="5">
    <source>
        <dbReference type="Proteomes" id="UP001287286"/>
    </source>
</evidence>
<dbReference type="InterPro" id="IPR001199">
    <property type="entry name" value="Cyt_B5-like_heme/steroid-bd"/>
</dbReference>
<evidence type="ECO:0000313" key="4">
    <source>
        <dbReference type="EMBL" id="KAK4082623.1"/>
    </source>
</evidence>